<gene>
    <name evidence="20" type="ORF">TCEB3V08_LOCUS4059</name>
</gene>
<dbReference type="InterPro" id="IPR032678">
    <property type="entry name" value="tRNA-synt_1_cat_dom"/>
</dbReference>
<dbReference type="GO" id="GO:0005524">
    <property type="term" value="F:ATP binding"/>
    <property type="evidence" value="ECO:0007669"/>
    <property type="project" value="UniProtKB-KW"/>
</dbReference>
<evidence type="ECO:0000256" key="4">
    <source>
        <dbReference type="ARBA" id="ARBA00022598"/>
    </source>
</evidence>
<comment type="catalytic activity">
    <reaction evidence="17">
        <text>S-sulfanyl-L-cysteine + tRNA(Cys) + ATP = (S)-sulfanyl-L-cysteinyl-tRNA(Cys) + AMP + diphosphate</text>
        <dbReference type="Rhea" id="RHEA:78647"/>
        <dbReference type="Rhea" id="RHEA-COMP:9661"/>
        <dbReference type="Rhea" id="RHEA-COMP:19119"/>
        <dbReference type="ChEBI" id="CHEBI:30616"/>
        <dbReference type="ChEBI" id="CHEBI:33019"/>
        <dbReference type="ChEBI" id="CHEBI:58591"/>
        <dbReference type="ChEBI" id="CHEBI:78442"/>
        <dbReference type="ChEBI" id="CHEBI:229520"/>
        <dbReference type="ChEBI" id="CHEBI:456215"/>
    </reaction>
    <physiologicalReaction direction="left-to-right" evidence="17">
        <dbReference type="Rhea" id="RHEA:78648"/>
    </physiologicalReaction>
</comment>
<keyword evidence="10" id="KW-0030">Aminoacyl-tRNA synthetase</keyword>
<organism evidence="20">
    <name type="scientific">Timema cristinae</name>
    <name type="common">Walking stick</name>
    <dbReference type="NCBI Taxonomy" id="61476"/>
    <lineage>
        <taxon>Eukaryota</taxon>
        <taxon>Metazoa</taxon>
        <taxon>Ecdysozoa</taxon>
        <taxon>Arthropoda</taxon>
        <taxon>Hexapoda</taxon>
        <taxon>Insecta</taxon>
        <taxon>Pterygota</taxon>
        <taxon>Neoptera</taxon>
        <taxon>Polyneoptera</taxon>
        <taxon>Phasmatodea</taxon>
        <taxon>Timematodea</taxon>
        <taxon>Timematoidea</taxon>
        <taxon>Timematidae</taxon>
        <taxon>Timema</taxon>
    </lineage>
</organism>
<dbReference type="GO" id="GO:0005737">
    <property type="term" value="C:cytoplasm"/>
    <property type="evidence" value="ECO:0007669"/>
    <property type="project" value="TreeGrafter"/>
</dbReference>
<evidence type="ECO:0000256" key="6">
    <source>
        <dbReference type="ARBA" id="ARBA00022741"/>
    </source>
</evidence>
<dbReference type="HAMAP" id="MF_00041">
    <property type="entry name" value="Cys_tRNA_synth"/>
    <property type="match status" value="1"/>
</dbReference>
<dbReference type="NCBIfam" id="TIGR00435">
    <property type="entry name" value="cysS"/>
    <property type="match status" value="1"/>
</dbReference>
<dbReference type="EMBL" id="OC317512">
    <property type="protein sequence ID" value="CAD7397369.1"/>
    <property type="molecule type" value="Genomic_DNA"/>
</dbReference>
<evidence type="ECO:0000256" key="8">
    <source>
        <dbReference type="ARBA" id="ARBA00022840"/>
    </source>
</evidence>
<evidence type="ECO:0000256" key="2">
    <source>
        <dbReference type="ARBA" id="ARBA00005594"/>
    </source>
</evidence>
<evidence type="ECO:0000256" key="17">
    <source>
        <dbReference type="ARBA" id="ARBA00048609"/>
    </source>
</evidence>
<evidence type="ECO:0000256" key="11">
    <source>
        <dbReference type="ARBA" id="ARBA00031499"/>
    </source>
</evidence>
<dbReference type="InterPro" id="IPR014729">
    <property type="entry name" value="Rossmann-like_a/b/a_fold"/>
</dbReference>
<sequence length="749" mass="84831">MNLFKKSNVLFTLSRKWQCASVRTQSNAKWILPSGHDTNIYVYNCITKKKVPLILRNPNYASWYMCGPTVYDSAHIGHACCYMKFDIIRRILCNHFDINVVMVMGITDIDDKIIHRAAELGEDINTLTRRFEAEFHEDMAKLNIKPATIITRVTDFVPRIISFVQEIVDKGNGYVTVDGSVYFDTSQFDRYGKLFPVSMNEEPAQPSVDKKSPLDFALWKGAKPNEPSWLSPWGPGRPGWHIECSTMASAMFGRTMDLHSGGVDLLFPHHENEEAQSCVHHGVSQWVNYWLHSGHLHLKGNTKMSKSLKNTISIRDFLTKFTANEFRVFCLLSRYRNDAQANALIGQESAPKPPPPPKDHTCKQQELGRLNFEEVNLYLRGGRVENYLGTSPFPVHPTEIRTSISPSLAVELDTTSALANYAIEAGVEYTDLSMENAVAVSKKLESFLEDADAYIHGVSSSGVVDEPFLLENLARTQVQFLSTLANDFDTAKGLGLLLDLISITNRMLHQETKVVECSRRPGAVAAVSEFVRRTLNSLGTQYGTNKQIALLQMERMVTSAVNFRNLVRELTLLDLKDSKKQENEQRFLRNSSLLDACDTLRKDFLAAGVQVKLMRYYLAMAEFAGVFLEQWFSKRVPKGYRKNMHYTPRSDLLGEVNSQHYRPRSDLLGEVNSQHDTPRSDLLGEVNSQHYTPRSDLLGEVNSQHYRPRSDLLGEVNSQHDTPRSNLLGEVNSQHYTTFCSWRGELSAL</sequence>
<keyword evidence="9" id="KW-0648">Protein biosynthesis</keyword>
<evidence type="ECO:0000256" key="3">
    <source>
        <dbReference type="ARBA" id="ARBA00012832"/>
    </source>
</evidence>
<comment type="catalytic activity">
    <reaction evidence="18">
        <text>tRNA(Cys) + L-cysteine + ATP = L-cysteinyl-tRNA(Cys) + AMP + diphosphate</text>
        <dbReference type="Rhea" id="RHEA:17773"/>
        <dbReference type="Rhea" id="RHEA-COMP:9661"/>
        <dbReference type="Rhea" id="RHEA-COMP:9679"/>
        <dbReference type="ChEBI" id="CHEBI:30616"/>
        <dbReference type="ChEBI" id="CHEBI:33019"/>
        <dbReference type="ChEBI" id="CHEBI:35235"/>
        <dbReference type="ChEBI" id="CHEBI:78442"/>
        <dbReference type="ChEBI" id="CHEBI:78517"/>
        <dbReference type="ChEBI" id="CHEBI:456215"/>
        <dbReference type="EC" id="6.1.1.16"/>
    </reaction>
    <physiologicalReaction direction="right-to-left" evidence="18">
        <dbReference type="Rhea" id="RHEA:17775"/>
    </physiologicalReaction>
</comment>
<dbReference type="PANTHER" id="PTHR10890:SF27">
    <property type="entry name" value="CYSTEINE--TRNA LIGASE, MITOCHONDRIAL-RELATED"/>
    <property type="match status" value="1"/>
</dbReference>
<evidence type="ECO:0000256" key="14">
    <source>
        <dbReference type="ARBA" id="ARBA00047499"/>
    </source>
</evidence>
<evidence type="ECO:0000256" key="13">
    <source>
        <dbReference type="ARBA" id="ARBA00045476"/>
    </source>
</evidence>
<dbReference type="PANTHER" id="PTHR10890">
    <property type="entry name" value="CYSTEINYL-TRNA SYNTHETASE"/>
    <property type="match status" value="1"/>
</dbReference>
<evidence type="ECO:0000313" key="20">
    <source>
        <dbReference type="EMBL" id="CAD7397369.1"/>
    </source>
</evidence>
<evidence type="ECO:0000256" key="10">
    <source>
        <dbReference type="ARBA" id="ARBA00023146"/>
    </source>
</evidence>
<evidence type="ECO:0000256" key="1">
    <source>
        <dbReference type="ARBA" id="ARBA00001947"/>
    </source>
</evidence>
<evidence type="ECO:0000256" key="16">
    <source>
        <dbReference type="ARBA" id="ARBA00047731"/>
    </source>
</evidence>
<comment type="cofactor">
    <cofactor evidence="1">
        <name>Zn(2+)</name>
        <dbReference type="ChEBI" id="CHEBI:29105"/>
    </cofactor>
</comment>
<keyword evidence="5" id="KW-0479">Metal-binding</keyword>
<proteinExistence type="inferred from homology"/>
<dbReference type="InterPro" id="IPR015803">
    <property type="entry name" value="Cys-tRNA-ligase"/>
</dbReference>
<dbReference type="InterPro" id="IPR009080">
    <property type="entry name" value="tRNAsynth_Ia_anticodon-bd"/>
</dbReference>
<dbReference type="CDD" id="cd00672">
    <property type="entry name" value="CysRS_core"/>
    <property type="match status" value="1"/>
</dbReference>
<dbReference type="Gene3D" id="3.40.50.620">
    <property type="entry name" value="HUPs"/>
    <property type="match status" value="1"/>
</dbReference>
<dbReference type="FunFam" id="3.40.50.620:FF:000027">
    <property type="entry name" value="Cysteine--tRNA ligase, cytoplasmic"/>
    <property type="match status" value="1"/>
</dbReference>
<dbReference type="SUPFAM" id="SSF47323">
    <property type="entry name" value="Anticodon-binding domain of a subclass of class I aminoacyl-tRNA synthetases"/>
    <property type="match status" value="1"/>
</dbReference>
<comment type="catalytic activity">
    <reaction evidence="16">
        <text>S-sulfanyl-L-cysteine + L-cysteine = S-disulfanyl-L-cysteine + L-alanine</text>
        <dbReference type="Rhea" id="RHEA:78627"/>
        <dbReference type="ChEBI" id="CHEBI:35235"/>
        <dbReference type="ChEBI" id="CHEBI:57972"/>
        <dbReference type="ChEBI" id="CHEBI:58591"/>
        <dbReference type="ChEBI" id="CHEBI:229465"/>
    </reaction>
    <physiologicalReaction direction="left-to-right" evidence="16">
        <dbReference type="Rhea" id="RHEA:78628"/>
    </physiologicalReaction>
</comment>
<evidence type="ECO:0000256" key="15">
    <source>
        <dbReference type="ARBA" id="ARBA00047548"/>
    </source>
</evidence>
<accession>A0A7R9CIY9</accession>
<dbReference type="Pfam" id="PF01406">
    <property type="entry name" value="tRNA-synt_1e"/>
    <property type="match status" value="1"/>
</dbReference>
<feature type="domain" description="tRNA synthetases class I catalytic" evidence="19">
    <location>
        <begin position="59"/>
        <end position="338"/>
    </location>
</feature>
<dbReference type="GO" id="GO:0046872">
    <property type="term" value="F:metal ion binding"/>
    <property type="evidence" value="ECO:0007669"/>
    <property type="project" value="UniProtKB-KW"/>
</dbReference>
<reference evidence="20" key="1">
    <citation type="submission" date="2020-11" db="EMBL/GenBank/DDBJ databases">
        <authorList>
            <person name="Tran Van P."/>
        </authorList>
    </citation>
    <scope>NUCLEOTIDE SEQUENCE</scope>
</reference>
<evidence type="ECO:0000256" key="9">
    <source>
        <dbReference type="ARBA" id="ARBA00022917"/>
    </source>
</evidence>
<keyword evidence="8" id="KW-0067">ATP-binding</keyword>
<evidence type="ECO:0000256" key="7">
    <source>
        <dbReference type="ARBA" id="ARBA00022833"/>
    </source>
</evidence>
<keyword evidence="7" id="KW-0862">Zinc</keyword>
<dbReference type="SUPFAM" id="SSF52374">
    <property type="entry name" value="Nucleotidylyl transferase"/>
    <property type="match status" value="1"/>
</dbReference>
<dbReference type="GO" id="GO:0004817">
    <property type="term" value="F:cysteine-tRNA ligase activity"/>
    <property type="evidence" value="ECO:0007669"/>
    <property type="project" value="UniProtKB-EC"/>
</dbReference>
<comment type="similarity">
    <text evidence="2">Belongs to the class-I aminoacyl-tRNA synthetase family.</text>
</comment>
<evidence type="ECO:0000256" key="18">
    <source>
        <dbReference type="ARBA" id="ARBA00049046"/>
    </source>
</evidence>
<dbReference type="PRINTS" id="PR00983">
    <property type="entry name" value="TRNASYNTHCYS"/>
</dbReference>
<comment type="catalytic activity">
    <reaction evidence="14">
        <text>S-disulfanyl-L-cysteine + tRNA(Cys) + ATP = (S)-disulfanyl-L-cysteinyl-tRNA(Cys) + AMP + diphosphate</text>
        <dbReference type="Rhea" id="RHEA:78651"/>
        <dbReference type="Rhea" id="RHEA-COMP:9661"/>
        <dbReference type="Rhea" id="RHEA-COMP:19120"/>
        <dbReference type="ChEBI" id="CHEBI:30616"/>
        <dbReference type="ChEBI" id="CHEBI:33019"/>
        <dbReference type="ChEBI" id="CHEBI:78442"/>
        <dbReference type="ChEBI" id="CHEBI:229465"/>
        <dbReference type="ChEBI" id="CHEBI:229521"/>
        <dbReference type="ChEBI" id="CHEBI:456215"/>
    </reaction>
    <physiologicalReaction direction="left-to-right" evidence="14">
        <dbReference type="Rhea" id="RHEA:78652"/>
    </physiologicalReaction>
</comment>
<comment type="function">
    <text evidence="13">In addition to its role as an aminoacyl-tRNA synthetase, has also cysteine persulfide synthase activity. Produces reactive persulfide species such as cysteine persulfide (CysSSH) from substrate cysteine and mediate direct incorporation of CysSSH into proteins during translations, resulting in protein persulfides and polysulfides. CysSSHs behave as potent antioxidants and cellular protectants.</text>
</comment>
<comment type="function">
    <text evidence="12">Mitochondrial cysteine-specific aminoacyl-tRNA synthetase that catalyzes the ATP-dependent ligation of cysteine to tRNA(Cys).</text>
</comment>
<protein>
    <recommendedName>
        <fullName evidence="3">cysteine--tRNA ligase</fullName>
        <ecNumber evidence="3">6.1.1.16</ecNumber>
    </recommendedName>
    <alternativeName>
        <fullName evidence="11">Cysteinyl-tRNA synthetase</fullName>
    </alternativeName>
</protein>
<comment type="catalytic activity">
    <reaction evidence="15">
        <text>2 L-cysteine = S-sulfanyl-L-cysteine + L-alanine</text>
        <dbReference type="Rhea" id="RHEA:78543"/>
        <dbReference type="ChEBI" id="CHEBI:35235"/>
        <dbReference type="ChEBI" id="CHEBI:57972"/>
        <dbReference type="ChEBI" id="CHEBI:58591"/>
    </reaction>
    <physiologicalReaction direction="left-to-right" evidence="15">
        <dbReference type="Rhea" id="RHEA:78544"/>
    </physiologicalReaction>
</comment>
<evidence type="ECO:0000259" key="19">
    <source>
        <dbReference type="Pfam" id="PF01406"/>
    </source>
</evidence>
<keyword evidence="6" id="KW-0547">Nucleotide-binding</keyword>
<evidence type="ECO:0000256" key="12">
    <source>
        <dbReference type="ARBA" id="ARBA00043868"/>
    </source>
</evidence>
<name>A0A7R9CIY9_TIMCR</name>
<dbReference type="EC" id="6.1.1.16" evidence="3"/>
<dbReference type="GO" id="GO:0006423">
    <property type="term" value="P:cysteinyl-tRNA aminoacylation"/>
    <property type="evidence" value="ECO:0007669"/>
    <property type="project" value="InterPro"/>
</dbReference>
<evidence type="ECO:0000256" key="5">
    <source>
        <dbReference type="ARBA" id="ARBA00022723"/>
    </source>
</evidence>
<dbReference type="InterPro" id="IPR024909">
    <property type="entry name" value="Cys-tRNA/MSH_ligase"/>
</dbReference>
<keyword evidence="4" id="KW-0436">Ligase</keyword>
<dbReference type="AlphaFoldDB" id="A0A7R9CIY9"/>